<name>A0A0L9UZH5_PHAAN</name>
<protein>
    <submittedName>
        <fullName evidence="1">Uncharacterized protein</fullName>
    </submittedName>
</protein>
<dbReference type="Gramene" id="KOM47967">
    <property type="protein sequence ID" value="KOM47967"/>
    <property type="gene ID" value="LR48_Vigan07g167100"/>
</dbReference>
<proteinExistence type="predicted"/>
<reference evidence="2" key="1">
    <citation type="journal article" date="2015" name="Proc. Natl. Acad. Sci. U.S.A.">
        <title>Genome sequencing of adzuki bean (Vigna angularis) provides insight into high starch and low fat accumulation and domestication.</title>
        <authorList>
            <person name="Yang K."/>
            <person name="Tian Z."/>
            <person name="Chen C."/>
            <person name="Luo L."/>
            <person name="Zhao B."/>
            <person name="Wang Z."/>
            <person name="Yu L."/>
            <person name="Li Y."/>
            <person name="Sun Y."/>
            <person name="Li W."/>
            <person name="Chen Y."/>
            <person name="Li Y."/>
            <person name="Zhang Y."/>
            <person name="Ai D."/>
            <person name="Zhao J."/>
            <person name="Shang C."/>
            <person name="Ma Y."/>
            <person name="Wu B."/>
            <person name="Wang M."/>
            <person name="Gao L."/>
            <person name="Sun D."/>
            <person name="Zhang P."/>
            <person name="Guo F."/>
            <person name="Wang W."/>
            <person name="Li Y."/>
            <person name="Wang J."/>
            <person name="Varshney R.K."/>
            <person name="Wang J."/>
            <person name="Ling H.Q."/>
            <person name="Wan P."/>
        </authorList>
    </citation>
    <scope>NUCLEOTIDE SEQUENCE</scope>
    <source>
        <strain evidence="2">cv. Jingnong 6</strain>
    </source>
</reference>
<dbReference type="Proteomes" id="UP000053144">
    <property type="component" value="Chromosome 7"/>
</dbReference>
<dbReference type="EMBL" id="CM003377">
    <property type="protein sequence ID" value="KOM47967.1"/>
    <property type="molecule type" value="Genomic_DNA"/>
</dbReference>
<gene>
    <name evidence="1" type="ORF">LR48_Vigan07g167100</name>
</gene>
<evidence type="ECO:0000313" key="2">
    <source>
        <dbReference type="Proteomes" id="UP000053144"/>
    </source>
</evidence>
<dbReference type="AlphaFoldDB" id="A0A0L9UZH5"/>
<sequence length="336" mass="37222">MVERQGDGEPGNCRTTIRKVLSIGDEDRFVLLSTKVDDLGGGLFLMVDQEVVERVDCQGGRIVEHQCGRTAERWNARDMDGRASLKPKGRTFGEADCWTLEAARPLGEMADHVETEPNEAWMARVLRKTWRMGLTMRQTWRRRKGLSLIWEFRVFGLRIVRSCGDDEGDNPLRRGFPMFTDKGDGKTGVTASRLKEVVKEVFSPAKGCDFAEVLTGAISQRCSRWRQWLAEEIPGGDAATSDGVALSEGEIRRGRGSTRGFFGIALGPTVGAKMFWWECVPGGLCCSWLSRMLVLLQLLLFVPAKGGGGTCKDTPTLKSDVSYGPSALKRVIMILL</sequence>
<evidence type="ECO:0000313" key="1">
    <source>
        <dbReference type="EMBL" id="KOM47967.1"/>
    </source>
</evidence>
<organism evidence="1 2">
    <name type="scientific">Phaseolus angularis</name>
    <name type="common">Azuki bean</name>
    <name type="synonym">Vigna angularis</name>
    <dbReference type="NCBI Taxonomy" id="3914"/>
    <lineage>
        <taxon>Eukaryota</taxon>
        <taxon>Viridiplantae</taxon>
        <taxon>Streptophyta</taxon>
        <taxon>Embryophyta</taxon>
        <taxon>Tracheophyta</taxon>
        <taxon>Spermatophyta</taxon>
        <taxon>Magnoliopsida</taxon>
        <taxon>eudicotyledons</taxon>
        <taxon>Gunneridae</taxon>
        <taxon>Pentapetalae</taxon>
        <taxon>rosids</taxon>
        <taxon>fabids</taxon>
        <taxon>Fabales</taxon>
        <taxon>Fabaceae</taxon>
        <taxon>Papilionoideae</taxon>
        <taxon>50 kb inversion clade</taxon>
        <taxon>NPAAA clade</taxon>
        <taxon>indigoferoid/millettioid clade</taxon>
        <taxon>Phaseoleae</taxon>
        <taxon>Vigna</taxon>
    </lineage>
</organism>
<accession>A0A0L9UZH5</accession>